<name>A0A645ILW2_9ZZZZ</name>
<dbReference type="EMBL" id="VSSQ01117721">
    <property type="protein sequence ID" value="MPN52026.1"/>
    <property type="molecule type" value="Genomic_DNA"/>
</dbReference>
<comment type="caution">
    <text evidence="1">The sequence shown here is derived from an EMBL/GenBank/DDBJ whole genome shotgun (WGS) entry which is preliminary data.</text>
</comment>
<protein>
    <submittedName>
        <fullName evidence="1">Uncharacterized protein</fullName>
    </submittedName>
</protein>
<accession>A0A645ILW2</accession>
<sequence>MAGLYFVSLVNDKKYPLMVVSHHSLVEALIDGESTIIGFDNPQDEVQLRENIAI</sequence>
<evidence type="ECO:0000313" key="1">
    <source>
        <dbReference type="EMBL" id="MPN52026.1"/>
    </source>
</evidence>
<proteinExistence type="predicted"/>
<organism evidence="1">
    <name type="scientific">bioreactor metagenome</name>
    <dbReference type="NCBI Taxonomy" id="1076179"/>
    <lineage>
        <taxon>unclassified sequences</taxon>
        <taxon>metagenomes</taxon>
        <taxon>ecological metagenomes</taxon>
    </lineage>
</organism>
<gene>
    <name evidence="1" type="ORF">SDC9_199678</name>
</gene>
<dbReference type="AlphaFoldDB" id="A0A645ILW2"/>
<reference evidence="1" key="1">
    <citation type="submission" date="2019-08" db="EMBL/GenBank/DDBJ databases">
        <authorList>
            <person name="Kucharzyk K."/>
            <person name="Murdoch R.W."/>
            <person name="Higgins S."/>
            <person name="Loffler F."/>
        </authorList>
    </citation>
    <scope>NUCLEOTIDE SEQUENCE</scope>
</reference>